<feature type="transmembrane region" description="Helical" evidence="4">
    <location>
        <begin position="868"/>
        <end position="885"/>
    </location>
</feature>
<keyword evidence="3" id="KW-1015">Disulfide bond</keyword>
<dbReference type="EMBL" id="CAJJDM010000113">
    <property type="protein sequence ID" value="CAD8099697.1"/>
    <property type="molecule type" value="Genomic_DNA"/>
</dbReference>
<evidence type="ECO:0000313" key="7">
    <source>
        <dbReference type="Proteomes" id="UP000688137"/>
    </source>
</evidence>
<feature type="signal peptide" evidence="5">
    <location>
        <begin position="1"/>
        <end position="22"/>
    </location>
</feature>
<keyword evidence="4" id="KW-1133">Transmembrane helix</keyword>
<accession>A0A8S1P910</accession>
<reference evidence="6" key="1">
    <citation type="submission" date="2021-01" db="EMBL/GenBank/DDBJ databases">
        <authorList>
            <consortium name="Genoscope - CEA"/>
            <person name="William W."/>
        </authorList>
    </citation>
    <scope>NUCLEOTIDE SEQUENCE</scope>
</reference>
<proteinExistence type="predicted"/>
<keyword evidence="4" id="KW-0812">Transmembrane</keyword>
<dbReference type="AlphaFoldDB" id="A0A8S1P910"/>
<feature type="transmembrane region" description="Helical" evidence="4">
    <location>
        <begin position="666"/>
        <end position="688"/>
    </location>
</feature>
<gene>
    <name evidence="6" type="ORF">PPRIM_AZ9-3.1.T1100095</name>
</gene>
<feature type="chain" id="PRO_5035774165" evidence="5">
    <location>
        <begin position="23"/>
        <end position="1031"/>
    </location>
</feature>
<keyword evidence="2" id="KW-0677">Repeat</keyword>
<feature type="transmembrane region" description="Helical" evidence="4">
    <location>
        <begin position="758"/>
        <end position="777"/>
    </location>
</feature>
<dbReference type="NCBIfam" id="TIGR02232">
    <property type="entry name" value="myxo_disulf_rpt"/>
    <property type="match status" value="3"/>
</dbReference>
<evidence type="ECO:0000256" key="2">
    <source>
        <dbReference type="ARBA" id="ARBA00022737"/>
    </source>
</evidence>
<sequence length="1031" mass="120346">MDHFSILLIYFLQLISLKGTNIEFLNRHIIKTFTNCTNSDSFTHQGCFNYHQEYLASQINENCFLFMQNSNPFCFEQEYELDQFIIDSLFQQKQENSSQSLSIFSNQSPSSICGDNTISGDEECEDGNHFPFDGCFNCKYQCEQQCLVCIKGYCIQKDTSVYYVETFYQQTISKNNIEVSKISHLLKDDEISYIFRCRICIDQICILCKDGYYLNEITNLCETNCGDYIIQGQEECDDGNQDNHDGCSQCKLVKYDLCNQEGENFCSVCHYGQCLKCMDGYLLQDSVCFSQCGDGLVNTNQLEECDNPNEKGCINCQIVPAYICYGPTFSICLTCDQHCEQCSNINDNLICEKCQAGYYHIGKNCELCDSNCITCQNSAFLCTSCYRNDCDFCESYQGLYTDTEIKACVSKCGDGILITESEQCDDGNQEDEDGCDSTCHLEGQIIDYSNLQNIKYSGLHSIDFLMGNEEQKFQLDCQTVVINIDSYDSKQFEFISTDQNGNCRIQFKFYQSIYKYNKIHVRFTFYESKQRLLLMISENTIQFDIEPEEFIIKSENQLNQADTISSAQQSFGLIFLILIPISIITNLFDYLWAILEILSWINNFYFLNVRYPFNVEIFFLNSDWTSIFNFPTYQELNQPDCDYYFKAPERFETKGINPLFFNNAQIPFMFIFSSISIYVIIKYLYILLQFIQQNLRKKTNIREKHFSIFNLEGKQYNEKNKTQQNKQKVDIKDHKLFDSFIILLNSVQKELKKKIKQTISLCLLDITLAIMLQLIYAENLDNVIVGINQLFALLSISLIIFHLHQSYQTVNIHKQLAENQFFKERYEIYYENVNTNSAFGSKYKFFGLLRKIFYIFFMIFYYNQPLQQTLLCFITSNFGLALIIYENPYKTKAQFILQFISDLSLSSIILIIVLFAFNDQRQVYFIENNKVIFGWIIIALVVLALFVEISVLFYQLTLSFYSIFKLLRGFIMKFIKKQKDNPQDIENEIQVENKESESQQNNQLIVFQIQSQVLQKISSQMNQTIQVTLNK</sequence>
<dbReference type="PANTHER" id="PTHR38934">
    <property type="entry name" value="HYPHALLY REGULATED CELL WALL PROTEIN 1"/>
    <property type="match status" value="1"/>
</dbReference>
<feature type="transmembrane region" description="Helical" evidence="4">
    <location>
        <begin position="783"/>
        <end position="803"/>
    </location>
</feature>
<organism evidence="6 7">
    <name type="scientific">Paramecium primaurelia</name>
    <dbReference type="NCBI Taxonomy" id="5886"/>
    <lineage>
        <taxon>Eukaryota</taxon>
        <taxon>Sar</taxon>
        <taxon>Alveolata</taxon>
        <taxon>Ciliophora</taxon>
        <taxon>Intramacronucleata</taxon>
        <taxon>Oligohymenophorea</taxon>
        <taxon>Peniculida</taxon>
        <taxon>Parameciidae</taxon>
        <taxon>Paramecium</taxon>
    </lineage>
</organism>
<evidence type="ECO:0000313" key="6">
    <source>
        <dbReference type="EMBL" id="CAD8099697.1"/>
    </source>
</evidence>
<name>A0A8S1P910_PARPR</name>
<keyword evidence="1 5" id="KW-0732">Signal</keyword>
<evidence type="ECO:0000256" key="3">
    <source>
        <dbReference type="ARBA" id="ARBA00023157"/>
    </source>
</evidence>
<dbReference type="Pfam" id="PF13948">
    <property type="entry name" value="DUF4215"/>
    <property type="match status" value="4"/>
</dbReference>
<dbReference type="OMA" id="INCQIVP"/>
<dbReference type="InterPro" id="IPR011936">
    <property type="entry name" value="Myxo_disulph_rpt"/>
</dbReference>
<keyword evidence="4" id="KW-0472">Membrane</keyword>
<protein>
    <submittedName>
        <fullName evidence="6">Uncharacterized protein</fullName>
    </submittedName>
</protein>
<evidence type="ECO:0000256" key="5">
    <source>
        <dbReference type="SAM" id="SignalP"/>
    </source>
</evidence>
<evidence type="ECO:0000256" key="1">
    <source>
        <dbReference type="ARBA" id="ARBA00022729"/>
    </source>
</evidence>
<evidence type="ECO:0000256" key="4">
    <source>
        <dbReference type="SAM" id="Phobius"/>
    </source>
</evidence>
<comment type="caution">
    <text evidence="6">The sequence shown here is derived from an EMBL/GenBank/DDBJ whole genome shotgun (WGS) entry which is preliminary data.</text>
</comment>
<keyword evidence="7" id="KW-1185">Reference proteome</keyword>
<feature type="transmembrane region" description="Helical" evidence="4">
    <location>
        <begin position="897"/>
        <end position="917"/>
    </location>
</feature>
<dbReference type="Proteomes" id="UP000688137">
    <property type="component" value="Unassembled WGS sequence"/>
</dbReference>
<feature type="transmembrane region" description="Helical" evidence="4">
    <location>
        <begin position="845"/>
        <end position="862"/>
    </location>
</feature>
<feature type="transmembrane region" description="Helical" evidence="4">
    <location>
        <begin position="932"/>
        <end position="964"/>
    </location>
</feature>
<dbReference type="PANTHER" id="PTHR38934:SF6">
    <property type="entry name" value="CHROMOSOME UNDETERMINED SCAFFOLD_176, WHOLE GENOME SHOTGUN SEQUENCE"/>
    <property type="match status" value="1"/>
</dbReference>